<keyword evidence="3" id="KW-0819">tRNA processing</keyword>
<comment type="caution">
    <text evidence="6">The sequence shown here is derived from an EMBL/GenBank/DDBJ whole genome shotgun (WGS) entry which is preliminary data.</text>
</comment>
<dbReference type="EMBL" id="DQUG01000187">
    <property type="protein sequence ID" value="HIP75409.1"/>
    <property type="molecule type" value="Genomic_DNA"/>
</dbReference>
<evidence type="ECO:0000256" key="1">
    <source>
        <dbReference type="ARBA" id="ARBA00009652"/>
    </source>
</evidence>
<proteinExistence type="inferred from homology"/>
<evidence type="ECO:0000256" key="3">
    <source>
        <dbReference type="ARBA" id="ARBA00022694"/>
    </source>
</evidence>
<dbReference type="AlphaFoldDB" id="A0A832ZA94"/>
<feature type="non-terminal residue" evidence="6">
    <location>
        <position position="1"/>
    </location>
</feature>
<dbReference type="GO" id="GO:0003723">
    <property type="term" value="F:RNA binding"/>
    <property type="evidence" value="ECO:0007669"/>
    <property type="project" value="InterPro"/>
</dbReference>
<accession>A0A832ZA94</accession>
<gene>
    <name evidence="6" type="ORF">EYH13_04655</name>
</gene>
<dbReference type="Pfam" id="PF21238">
    <property type="entry name" value="Pus10_C"/>
    <property type="match status" value="1"/>
</dbReference>
<reference evidence="6" key="1">
    <citation type="journal article" date="2020" name="ISME J.">
        <title>Gammaproteobacteria mediating utilization of methyl-, sulfur- and petroleum organic compounds in deep ocean hydrothermal plumes.</title>
        <authorList>
            <person name="Zhou Z."/>
            <person name="Liu Y."/>
            <person name="Pan J."/>
            <person name="Cron B.R."/>
            <person name="Toner B.M."/>
            <person name="Anantharaman K."/>
            <person name="Breier J.A."/>
            <person name="Dick G.J."/>
            <person name="Li M."/>
        </authorList>
    </citation>
    <scope>NUCLEOTIDE SEQUENCE</scope>
    <source>
        <strain evidence="6">SZUA-1451</strain>
    </source>
</reference>
<dbReference type="Proteomes" id="UP000649326">
    <property type="component" value="Unassembled WGS sequence"/>
</dbReference>
<organism evidence="6 7">
    <name type="scientific">Thermococcus paralvinellae</name>
    <dbReference type="NCBI Taxonomy" id="582419"/>
    <lineage>
        <taxon>Archaea</taxon>
        <taxon>Methanobacteriati</taxon>
        <taxon>Methanobacteriota</taxon>
        <taxon>Thermococci</taxon>
        <taxon>Thermococcales</taxon>
        <taxon>Thermococcaceae</taxon>
        <taxon>Thermococcus</taxon>
    </lineage>
</organism>
<evidence type="ECO:0000256" key="2">
    <source>
        <dbReference type="ARBA" id="ARBA00012787"/>
    </source>
</evidence>
<protein>
    <recommendedName>
        <fullName evidence="2">tRNA pseudouridine(55) synthase</fullName>
        <ecNumber evidence="2">5.4.99.25</ecNumber>
    </recommendedName>
</protein>
<dbReference type="Gene3D" id="3.30.70.3190">
    <property type="match status" value="1"/>
</dbReference>
<dbReference type="EC" id="5.4.99.25" evidence="2"/>
<name>A0A832ZA94_9EURY</name>
<dbReference type="GO" id="GO:0160148">
    <property type="term" value="F:tRNA pseudouridine(55) synthase activity"/>
    <property type="evidence" value="ECO:0007669"/>
    <property type="project" value="UniProtKB-EC"/>
</dbReference>
<dbReference type="PANTHER" id="PTHR21568:SF0">
    <property type="entry name" value="TRNA PSEUDOURIDINE SYNTHASE PUS10"/>
    <property type="match status" value="1"/>
</dbReference>
<dbReference type="GO" id="GO:0031119">
    <property type="term" value="P:tRNA pseudouridine synthesis"/>
    <property type="evidence" value="ECO:0007669"/>
    <property type="project" value="TreeGrafter"/>
</dbReference>
<evidence type="ECO:0000313" key="7">
    <source>
        <dbReference type="Proteomes" id="UP000649326"/>
    </source>
</evidence>
<dbReference type="SUPFAM" id="SSF55120">
    <property type="entry name" value="Pseudouridine synthase"/>
    <property type="match status" value="1"/>
</dbReference>
<keyword evidence="4" id="KW-0413">Isomerase</keyword>
<sequence>IVRVRKVYDVNAEIIDDKHFKLRLITDGGLYIKELISGDNGRTTPSVSEILGKKAWCEKLDVLNILDDK</sequence>
<comment type="similarity">
    <text evidence="1">Belongs to the pseudouridine synthase Pus10 family.</text>
</comment>
<dbReference type="PANTHER" id="PTHR21568">
    <property type="entry name" value="TRNA PSEUDOURIDINE SYNTHASE PUS10"/>
    <property type="match status" value="1"/>
</dbReference>
<dbReference type="InterPro" id="IPR048741">
    <property type="entry name" value="Pus10-like_C"/>
</dbReference>
<feature type="domain" description="Pus10-like C-terminal" evidence="5">
    <location>
        <begin position="2"/>
        <end position="65"/>
    </location>
</feature>
<evidence type="ECO:0000259" key="5">
    <source>
        <dbReference type="Pfam" id="PF21238"/>
    </source>
</evidence>
<evidence type="ECO:0000313" key="6">
    <source>
        <dbReference type="EMBL" id="HIP75409.1"/>
    </source>
</evidence>
<dbReference type="InterPro" id="IPR039894">
    <property type="entry name" value="Pus10-like"/>
</dbReference>
<evidence type="ECO:0000256" key="4">
    <source>
        <dbReference type="ARBA" id="ARBA00023235"/>
    </source>
</evidence>
<dbReference type="InterPro" id="IPR020103">
    <property type="entry name" value="PsdUridine_synth_cat_dom_sf"/>
</dbReference>